<dbReference type="GO" id="GO:0005794">
    <property type="term" value="C:Golgi apparatus"/>
    <property type="evidence" value="ECO:0007669"/>
    <property type="project" value="TreeGrafter"/>
</dbReference>
<evidence type="ECO:0000313" key="3">
    <source>
        <dbReference type="EMBL" id="VDN53394.1"/>
    </source>
</evidence>
<dbReference type="PANTHER" id="PTHR12981">
    <property type="entry name" value="ZINC FINGER PROTEIN-LIKE 1"/>
    <property type="match status" value="1"/>
</dbReference>
<dbReference type="STRING" id="318479.A0A0N4UP81"/>
<comment type="similarity">
    <text evidence="1">Belongs to the ZFPL1 family.</text>
</comment>
<keyword evidence="1" id="KW-0862">Zinc</keyword>
<dbReference type="GO" id="GO:0008270">
    <property type="term" value="F:zinc ion binding"/>
    <property type="evidence" value="ECO:0007669"/>
    <property type="project" value="UniProtKB-UniRule"/>
</dbReference>
<dbReference type="PANTHER" id="PTHR12981:SF0">
    <property type="entry name" value="ZINC FINGER PROTEIN-LIKE 1"/>
    <property type="match status" value="1"/>
</dbReference>
<dbReference type="Proteomes" id="UP000038040">
    <property type="component" value="Unplaced"/>
</dbReference>
<keyword evidence="1" id="KW-0472">Membrane</keyword>
<dbReference type="InterPro" id="IPR039043">
    <property type="entry name" value="ZFPL1"/>
</dbReference>
<evidence type="ECO:0000313" key="4">
    <source>
        <dbReference type="Proteomes" id="UP000038040"/>
    </source>
</evidence>
<dbReference type="AlphaFoldDB" id="A0A0N4UP81"/>
<comment type="subcellular location">
    <subcellularLocation>
        <location evidence="1">Membrane</location>
        <topology evidence="1">Single-pass membrane protein</topology>
    </subcellularLocation>
</comment>
<evidence type="ECO:0000313" key="5">
    <source>
        <dbReference type="Proteomes" id="UP000274756"/>
    </source>
</evidence>
<keyword evidence="1" id="KW-0863">Zinc-finger</keyword>
<accession>A0A0N4UP81</accession>
<protein>
    <recommendedName>
        <fullName evidence="1">Zinc finger protein-like 1 homolog</fullName>
    </recommendedName>
</protein>
<keyword evidence="1" id="KW-0812">Transmembrane</keyword>
<keyword evidence="1" id="KW-0479">Metal-binding</keyword>
<evidence type="ECO:0000256" key="1">
    <source>
        <dbReference type="RuleBase" id="RU369078"/>
    </source>
</evidence>
<dbReference type="EMBL" id="UYYG01000126">
    <property type="protein sequence ID" value="VDN53394.1"/>
    <property type="molecule type" value="Genomic_DNA"/>
</dbReference>
<evidence type="ECO:0000259" key="2">
    <source>
        <dbReference type="Pfam" id="PF25993"/>
    </source>
</evidence>
<dbReference type="WBParaSite" id="DME_0000975101-mRNA-1">
    <property type="protein sequence ID" value="DME_0000975101-mRNA-1"/>
    <property type="gene ID" value="DME_0000975101"/>
</dbReference>
<dbReference type="OrthoDB" id="1916590at2759"/>
<evidence type="ECO:0000313" key="6">
    <source>
        <dbReference type="WBParaSite" id="DME_0000975101-mRNA-1"/>
    </source>
</evidence>
<sequence length="312" mass="35373">MSWCQSSSVSGSFVFEKIMGLCKCPKKKVTNLFCFEHRVNVCEYCLVEIHSQCVVQSYLSWLKDSDYDANYLFHWDCLDLWAHNFPANTAPAGYQCHICHTAVFPAPNQISPTIERLRLMLQKANWARAGLGLPLLPELDNLPTTKEVCQSDSNYQPAVHQPDGGLTSIRCSTPAIAVEVEPIYPGNDTKHHFTARKSTNFGEDVVSFDTSPLVGRPRIIDEDLPENKYKRRPAGEWLSRWLRSRYSSHFSFDSRAKCKRMLFMSVIGIIVLMTAFTVLGRVFEQPSDNDPAFNPRANPNIRIAAVPDIRLN</sequence>
<proteinExistence type="inferred from homology"/>
<keyword evidence="1" id="KW-1133">Transmembrane helix</keyword>
<reference evidence="6" key="1">
    <citation type="submission" date="2016-04" db="UniProtKB">
        <authorList>
            <consortium name="WormBaseParasite"/>
        </authorList>
    </citation>
    <scope>IDENTIFICATION</scope>
</reference>
<dbReference type="GO" id="GO:0016020">
    <property type="term" value="C:membrane"/>
    <property type="evidence" value="ECO:0007669"/>
    <property type="project" value="UniProtKB-SubCell"/>
</dbReference>
<keyword evidence="5" id="KW-1185">Reference proteome</keyword>
<organism evidence="4 6">
    <name type="scientific">Dracunculus medinensis</name>
    <name type="common">Guinea worm</name>
    <dbReference type="NCBI Taxonomy" id="318479"/>
    <lineage>
        <taxon>Eukaryota</taxon>
        <taxon>Metazoa</taxon>
        <taxon>Ecdysozoa</taxon>
        <taxon>Nematoda</taxon>
        <taxon>Chromadorea</taxon>
        <taxon>Rhabditida</taxon>
        <taxon>Spirurina</taxon>
        <taxon>Dracunculoidea</taxon>
        <taxon>Dracunculidae</taxon>
        <taxon>Dracunculus</taxon>
    </lineage>
</organism>
<dbReference type="Proteomes" id="UP000274756">
    <property type="component" value="Unassembled WGS sequence"/>
</dbReference>
<feature type="domain" description="ZFPL1-like B-box zinc-binding" evidence="2">
    <location>
        <begin position="19"/>
        <end position="64"/>
    </location>
</feature>
<dbReference type="InterPro" id="IPR058731">
    <property type="entry name" value="Znf-B_box_ZFPL1-like"/>
</dbReference>
<dbReference type="Pfam" id="PF25993">
    <property type="entry name" value="zf-B_box_ZFPL1"/>
    <property type="match status" value="1"/>
</dbReference>
<gene>
    <name evidence="3" type="ORF">DME_LOCUS3367</name>
</gene>
<feature type="transmembrane region" description="Helical" evidence="1">
    <location>
        <begin position="261"/>
        <end position="283"/>
    </location>
</feature>
<name>A0A0N4UP81_DRAME</name>
<reference evidence="3 5" key="2">
    <citation type="submission" date="2018-11" db="EMBL/GenBank/DDBJ databases">
        <authorList>
            <consortium name="Pathogen Informatics"/>
        </authorList>
    </citation>
    <scope>NUCLEOTIDE SEQUENCE [LARGE SCALE GENOMIC DNA]</scope>
</reference>